<dbReference type="EMBL" id="OX465084">
    <property type="protein sequence ID" value="CAI9296082.1"/>
    <property type="molecule type" value="Genomic_DNA"/>
</dbReference>
<protein>
    <submittedName>
        <fullName evidence="1">Uncharacterized protein</fullName>
    </submittedName>
</protein>
<evidence type="ECO:0000313" key="2">
    <source>
        <dbReference type="Proteomes" id="UP001177003"/>
    </source>
</evidence>
<evidence type="ECO:0000313" key="1">
    <source>
        <dbReference type="EMBL" id="CAI9296082.1"/>
    </source>
</evidence>
<proteinExistence type="predicted"/>
<dbReference type="Proteomes" id="UP001177003">
    <property type="component" value="Chromosome 8"/>
</dbReference>
<reference evidence="1" key="1">
    <citation type="submission" date="2023-04" db="EMBL/GenBank/DDBJ databases">
        <authorList>
            <person name="Vijverberg K."/>
            <person name="Xiong W."/>
            <person name="Schranz E."/>
        </authorList>
    </citation>
    <scope>NUCLEOTIDE SEQUENCE</scope>
</reference>
<dbReference type="Gene3D" id="3.30.465.10">
    <property type="match status" value="1"/>
</dbReference>
<accession>A0AA36EHQ7</accession>
<dbReference type="InterPro" id="IPR016169">
    <property type="entry name" value="FAD-bd_PCMH_sub2"/>
</dbReference>
<sequence>MPHCADNIFKIQYSIGWSDLDPALERYCLNQTRVTHDFMTTFVSKNPRGAFLNYRDLDIGVMTGENYNEGHTFSSKLFTYSKMEIEEETGTIHILSNLPLFHQVVEFNLEAAQQGMVYIDEVDKISKKIVNVLEKGVRKHPRGDNI</sequence>
<gene>
    <name evidence="1" type="ORF">LSALG_LOCUS34980</name>
</gene>
<name>A0AA36EHQ7_LACSI</name>
<keyword evidence="2" id="KW-1185">Reference proteome</keyword>
<dbReference type="Gene3D" id="3.40.462.20">
    <property type="match status" value="1"/>
</dbReference>
<dbReference type="PANTHER" id="PTHR32448">
    <property type="entry name" value="OS08G0158400 PROTEIN"/>
    <property type="match status" value="1"/>
</dbReference>
<dbReference type="AlphaFoldDB" id="A0AA36EHQ7"/>
<organism evidence="1 2">
    <name type="scientific">Lactuca saligna</name>
    <name type="common">Willowleaf lettuce</name>
    <dbReference type="NCBI Taxonomy" id="75948"/>
    <lineage>
        <taxon>Eukaryota</taxon>
        <taxon>Viridiplantae</taxon>
        <taxon>Streptophyta</taxon>
        <taxon>Embryophyta</taxon>
        <taxon>Tracheophyta</taxon>
        <taxon>Spermatophyta</taxon>
        <taxon>Magnoliopsida</taxon>
        <taxon>eudicotyledons</taxon>
        <taxon>Gunneridae</taxon>
        <taxon>Pentapetalae</taxon>
        <taxon>asterids</taxon>
        <taxon>campanulids</taxon>
        <taxon>Asterales</taxon>
        <taxon>Asteraceae</taxon>
        <taxon>Cichorioideae</taxon>
        <taxon>Cichorieae</taxon>
        <taxon>Lactucinae</taxon>
        <taxon>Lactuca</taxon>
    </lineage>
</organism>